<comment type="caution">
    <text evidence="2">The sequence shown here is derived from an EMBL/GenBank/DDBJ whole genome shotgun (WGS) entry which is preliminary data.</text>
</comment>
<evidence type="ECO:0000313" key="3">
    <source>
        <dbReference type="Proteomes" id="UP001251870"/>
    </source>
</evidence>
<dbReference type="InterPro" id="IPR010152">
    <property type="entry name" value="CRISPR-assoc_prot_Cas2_sub"/>
</dbReference>
<accession>A0ABU2DS64</accession>
<feature type="compositionally biased region" description="Basic and acidic residues" evidence="1">
    <location>
        <begin position="117"/>
        <end position="129"/>
    </location>
</feature>
<sequence>MIVLVLTSAPPGLRGDLTKWLLEVSPGVFVGHVNTRVREKLWARVTSMCRDGRALLIYSTPNEQHLSFDVHDHHWEPVDLDGITVMRRPARRKAGPRKTGWSIARRQKRAQAGTWRRRYDDDESARETT</sequence>
<evidence type="ECO:0000313" key="2">
    <source>
        <dbReference type="EMBL" id="MDR8019342.1"/>
    </source>
</evidence>
<dbReference type="Gene3D" id="3.30.70.240">
    <property type="match status" value="1"/>
</dbReference>
<dbReference type="Pfam" id="PF09707">
    <property type="entry name" value="Cas_Cas2CT1978"/>
    <property type="match status" value="1"/>
</dbReference>
<dbReference type="RefSeq" id="WP_310548327.1">
    <property type="nucleotide sequence ID" value="NZ_JAVKGR010000006.1"/>
</dbReference>
<feature type="region of interest" description="Disordered" evidence="1">
    <location>
        <begin position="90"/>
        <end position="129"/>
    </location>
</feature>
<keyword evidence="3" id="KW-1185">Reference proteome</keyword>
<organism evidence="2 3">
    <name type="scientific">Nesterenkonia aerolata</name>
    <dbReference type="NCBI Taxonomy" id="3074079"/>
    <lineage>
        <taxon>Bacteria</taxon>
        <taxon>Bacillati</taxon>
        <taxon>Actinomycetota</taxon>
        <taxon>Actinomycetes</taxon>
        <taxon>Micrococcales</taxon>
        <taxon>Micrococcaceae</taxon>
        <taxon>Nesterenkonia</taxon>
    </lineage>
</organism>
<name>A0ABU2DS64_9MICC</name>
<dbReference type="NCBIfam" id="TIGR01873">
    <property type="entry name" value="cas_CT1978"/>
    <property type="match status" value="1"/>
</dbReference>
<gene>
    <name evidence="2" type="primary">cas2e</name>
    <name evidence="2" type="ORF">RIL96_07150</name>
</gene>
<proteinExistence type="predicted"/>
<protein>
    <submittedName>
        <fullName evidence="2">Type I-E CRISPR-associated endoribonuclease Cas2e</fullName>
    </submittedName>
</protein>
<dbReference type="CDD" id="cd09755">
    <property type="entry name" value="Cas2_I-E"/>
    <property type="match status" value="1"/>
</dbReference>
<dbReference type="Proteomes" id="UP001251870">
    <property type="component" value="Unassembled WGS sequence"/>
</dbReference>
<dbReference type="EMBL" id="JAVKGR010000006">
    <property type="protein sequence ID" value="MDR8019342.1"/>
    <property type="molecule type" value="Genomic_DNA"/>
</dbReference>
<evidence type="ECO:0000256" key="1">
    <source>
        <dbReference type="SAM" id="MobiDB-lite"/>
    </source>
</evidence>
<reference evidence="2 3" key="1">
    <citation type="submission" date="2023-09" db="EMBL/GenBank/DDBJ databases">
        <title>Description of three actinobacteria isolated from air of manufacturing shop in a pharmaceutical factory.</title>
        <authorList>
            <person name="Zhang D.-F."/>
        </authorList>
    </citation>
    <scope>NUCLEOTIDE SEQUENCE [LARGE SCALE GENOMIC DNA]</scope>
    <source>
        <strain evidence="2 3">LY-0111</strain>
    </source>
</reference>